<keyword evidence="2" id="KW-1185">Reference proteome</keyword>
<reference evidence="1" key="1">
    <citation type="submission" date="2020-07" db="EMBL/GenBank/DDBJ databases">
        <title>Clarias magur genome sequencing, assembly and annotation.</title>
        <authorList>
            <person name="Kushwaha B."/>
            <person name="Kumar R."/>
            <person name="Das P."/>
            <person name="Joshi C.G."/>
            <person name="Kumar D."/>
            <person name="Nagpure N.S."/>
            <person name="Pandey M."/>
            <person name="Agarwal S."/>
            <person name="Srivastava S."/>
            <person name="Singh M."/>
            <person name="Sahoo L."/>
            <person name="Jayasankar P."/>
            <person name="Meher P.K."/>
            <person name="Koringa P.G."/>
            <person name="Iquebal M.A."/>
            <person name="Das S.P."/>
            <person name="Bit A."/>
            <person name="Patnaik S."/>
            <person name="Patel N."/>
            <person name="Shah T.M."/>
            <person name="Hinsu A."/>
            <person name="Jena J.K."/>
        </authorList>
    </citation>
    <scope>NUCLEOTIDE SEQUENCE</scope>
    <source>
        <strain evidence="1">CIFAMagur01</strain>
        <tissue evidence="1">Testis</tissue>
    </source>
</reference>
<proteinExistence type="predicted"/>
<evidence type="ECO:0000313" key="2">
    <source>
        <dbReference type="Proteomes" id="UP000727407"/>
    </source>
</evidence>
<accession>A0A8J4TVZ6</accession>
<evidence type="ECO:0000313" key="1">
    <source>
        <dbReference type="EMBL" id="KAF5896623.1"/>
    </source>
</evidence>
<name>A0A8J4TVZ6_CLAMG</name>
<dbReference type="AlphaFoldDB" id="A0A8J4TVZ6"/>
<protein>
    <submittedName>
        <fullName evidence="1">Uncharacterized protein</fullName>
    </submittedName>
</protein>
<gene>
    <name evidence="1" type="ORF">DAT39_013673</name>
</gene>
<dbReference type="Proteomes" id="UP000727407">
    <property type="component" value="Unassembled WGS sequence"/>
</dbReference>
<dbReference type="OrthoDB" id="9942170at2759"/>
<dbReference type="EMBL" id="QNUK01000269">
    <property type="protein sequence ID" value="KAF5896623.1"/>
    <property type="molecule type" value="Genomic_DNA"/>
</dbReference>
<organism evidence="1 2">
    <name type="scientific">Clarias magur</name>
    <name type="common">Asian catfish</name>
    <name type="synonym">Macropteronotus magur</name>
    <dbReference type="NCBI Taxonomy" id="1594786"/>
    <lineage>
        <taxon>Eukaryota</taxon>
        <taxon>Metazoa</taxon>
        <taxon>Chordata</taxon>
        <taxon>Craniata</taxon>
        <taxon>Vertebrata</taxon>
        <taxon>Euteleostomi</taxon>
        <taxon>Actinopterygii</taxon>
        <taxon>Neopterygii</taxon>
        <taxon>Teleostei</taxon>
        <taxon>Ostariophysi</taxon>
        <taxon>Siluriformes</taxon>
        <taxon>Clariidae</taxon>
        <taxon>Clarias</taxon>
    </lineage>
</organism>
<sequence length="347" mass="41023">METYQVTELIQLQPTKISQDPETETNKKPVEIITQLKEEIYELVHQGDNSHGDMMNHFIKGQHVSLCRLAKRVTAEHPIMKYLIKEIPPYPTPVEFWVTDVAHVTEETGFKGILNSELFRPPNSEFLWWGLKMNKEEIRSAEKRYMKRNFLNNAQKPFLEKFTTSPLFQLQKSRFGNYNFTFPFTELMERYKEQNCAGEEPVLRVYGTIPYKQQIVYTMLIHSPEDKKRFREYPLRGASEWVRYQDGKIIWKAQAICGTHWYQFVSGEAEKLNTHVFYVWDQVSLVFHLPKGTKGLRMPRQRLIEALEACELDGMDLSGYQGSKNKKERFLEAKIKVNELKEEKKRR</sequence>
<comment type="caution">
    <text evidence="1">The sequence shown here is derived from an EMBL/GenBank/DDBJ whole genome shotgun (WGS) entry which is preliminary data.</text>
</comment>